<evidence type="ECO:0000256" key="1">
    <source>
        <dbReference type="SAM" id="MobiDB-lite"/>
    </source>
</evidence>
<sequence length="117" mass="12587">NRTLLPSDSEVLGLRRGPFLDAAERAEGPREYRVVAPSSRPRTGERRSSSTPAGTAHRSSPAPGVQQSQPSGSRGQRLGACSGEERRLPGVEARRLSLQRGWRPRGRGSTTHCCSLG</sequence>
<accession>A0AAV7NYU0</accession>
<comment type="caution">
    <text evidence="2">The sequence shown here is derived from an EMBL/GenBank/DDBJ whole genome shotgun (WGS) entry which is preliminary data.</text>
</comment>
<feature type="compositionally biased region" description="Polar residues" evidence="1">
    <location>
        <begin position="108"/>
        <end position="117"/>
    </location>
</feature>
<protein>
    <submittedName>
        <fullName evidence="2">Uncharacterized protein</fullName>
    </submittedName>
</protein>
<proteinExistence type="predicted"/>
<name>A0AAV7NYU0_PLEWA</name>
<feature type="non-terminal residue" evidence="2">
    <location>
        <position position="1"/>
    </location>
</feature>
<evidence type="ECO:0000313" key="2">
    <source>
        <dbReference type="EMBL" id="KAJ1119553.1"/>
    </source>
</evidence>
<dbReference type="AlphaFoldDB" id="A0AAV7NYU0"/>
<reference evidence="2" key="1">
    <citation type="journal article" date="2022" name="bioRxiv">
        <title>Sequencing and chromosome-scale assembly of the giantPleurodeles waltlgenome.</title>
        <authorList>
            <person name="Brown T."/>
            <person name="Elewa A."/>
            <person name="Iarovenko S."/>
            <person name="Subramanian E."/>
            <person name="Araus A.J."/>
            <person name="Petzold A."/>
            <person name="Susuki M."/>
            <person name="Suzuki K.-i.T."/>
            <person name="Hayashi T."/>
            <person name="Toyoda A."/>
            <person name="Oliveira C."/>
            <person name="Osipova E."/>
            <person name="Leigh N.D."/>
            <person name="Simon A."/>
            <person name="Yun M.H."/>
        </authorList>
    </citation>
    <scope>NUCLEOTIDE SEQUENCE</scope>
    <source>
        <strain evidence="2">20211129_DDA</strain>
        <tissue evidence="2">Liver</tissue>
    </source>
</reference>
<feature type="compositionally biased region" description="Low complexity" evidence="1">
    <location>
        <begin position="59"/>
        <end position="76"/>
    </location>
</feature>
<evidence type="ECO:0000313" key="3">
    <source>
        <dbReference type="Proteomes" id="UP001066276"/>
    </source>
</evidence>
<keyword evidence="3" id="KW-1185">Reference proteome</keyword>
<dbReference type="EMBL" id="JANPWB010000012">
    <property type="protein sequence ID" value="KAJ1119553.1"/>
    <property type="molecule type" value="Genomic_DNA"/>
</dbReference>
<feature type="region of interest" description="Disordered" evidence="1">
    <location>
        <begin position="25"/>
        <end position="117"/>
    </location>
</feature>
<feature type="non-terminal residue" evidence="2">
    <location>
        <position position="117"/>
    </location>
</feature>
<gene>
    <name evidence="2" type="ORF">NDU88_007738</name>
</gene>
<feature type="compositionally biased region" description="Basic and acidic residues" evidence="1">
    <location>
        <begin position="83"/>
        <end position="95"/>
    </location>
</feature>
<dbReference type="Proteomes" id="UP001066276">
    <property type="component" value="Chromosome 8"/>
</dbReference>
<organism evidence="2 3">
    <name type="scientific">Pleurodeles waltl</name>
    <name type="common">Iberian ribbed newt</name>
    <dbReference type="NCBI Taxonomy" id="8319"/>
    <lineage>
        <taxon>Eukaryota</taxon>
        <taxon>Metazoa</taxon>
        <taxon>Chordata</taxon>
        <taxon>Craniata</taxon>
        <taxon>Vertebrata</taxon>
        <taxon>Euteleostomi</taxon>
        <taxon>Amphibia</taxon>
        <taxon>Batrachia</taxon>
        <taxon>Caudata</taxon>
        <taxon>Salamandroidea</taxon>
        <taxon>Salamandridae</taxon>
        <taxon>Pleurodelinae</taxon>
        <taxon>Pleurodeles</taxon>
    </lineage>
</organism>